<evidence type="ECO:0000313" key="3">
    <source>
        <dbReference type="EMBL" id="MBF9066621.1"/>
    </source>
</evidence>
<dbReference type="PRINTS" id="PR00038">
    <property type="entry name" value="HTHLUXR"/>
</dbReference>
<dbReference type="Pfam" id="PF00196">
    <property type="entry name" value="GerE"/>
    <property type="match status" value="1"/>
</dbReference>
<dbReference type="Gene3D" id="1.10.10.10">
    <property type="entry name" value="Winged helix-like DNA-binding domain superfamily/Winged helix DNA-binding domain"/>
    <property type="match status" value="1"/>
</dbReference>
<dbReference type="SUPFAM" id="SSF48452">
    <property type="entry name" value="TPR-like"/>
    <property type="match status" value="1"/>
</dbReference>
<dbReference type="InterPro" id="IPR027417">
    <property type="entry name" value="P-loop_NTPase"/>
</dbReference>
<dbReference type="InterPro" id="IPR036388">
    <property type="entry name" value="WH-like_DNA-bd_sf"/>
</dbReference>
<evidence type="ECO:0000259" key="2">
    <source>
        <dbReference type="PROSITE" id="PS50043"/>
    </source>
</evidence>
<dbReference type="GO" id="GO:0016887">
    <property type="term" value="F:ATP hydrolysis activity"/>
    <property type="evidence" value="ECO:0007669"/>
    <property type="project" value="InterPro"/>
</dbReference>
<proteinExistence type="predicted"/>
<dbReference type="InterPro" id="IPR058852">
    <property type="entry name" value="HTH_77"/>
</dbReference>
<comment type="caution">
    <text evidence="3">The sequence shown here is derived from an EMBL/GenBank/DDBJ whole genome shotgun (WGS) entry which is preliminary data.</text>
</comment>
<dbReference type="GO" id="GO:0006355">
    <property type="term" value="P:regulation of DNA-templated transcription"/>
    <property type="evidence" value="ECO:0007669"/>
    <property type="project" value="InterPro"/>
</dbReference>
<feature type="region of interest" description="Disordered" evidence="1">
    <location>
        <begin position="1"/>
        <end position="24"/>
    </location>
</feature>
<dbReference type="SUPFAM" id="SSF46894">
    <property type="entry name" value="C-terminal effector domain of the bipartite response regulators"/>
    <property type="match status" value="1"/>
</dbReference>
<dbReference type="InterPro" id="IPR049945">
    <property type="entry name" value="AAA_22"/>
</dbReference>
<dbReference type="PANTHER" id="PTHR47691:SF3">
    <property type="entry name" value="HTH-TYPE TRANSCRIPTIONAL REGULATOR RV0890C-RELATED"/>
    <property type="match status" value="1"/>
</dbReference>
<dbReference type="InterPro" id="IPR011990">
    <property type="entry name" value="TPR-like_helical_dom_sf"/>
</dbReference>
<dbReference type="Gene3D" id="1.25.40.10">
    <property type="entry name" value="Tetratricopeptide repeat domain"/>
    <property type="match status" value="1"/>
</dbReference>
<dbReference type="CDD" id="cd06170">
    <property type="entry name" value="LuxR_C_like"/>
    <property type="match status" value="1"/>
</dbReference>
<name>A0A931FCM4_9ACTN</name>
<dbReference type="PROSITE" id="PS50043">
    <property type="entry name" value="HTH_LUXR_2"/>
    <property type="match status" value="1"/>
</dbReference>
<organism evidence="3 4">
    <name type="scientific">Streptacidiphilus fuscans</name>
    <dbReference type="NCBI Taxonomy" id="2789292"/>
    <lineage>
        <taxon>Bacteria</taxon>
        <taxon>Bacillati</taxon>
        <taxon>Actinomycetota</taxon>
        <taxon>Actinomycetes</taxon>
        <taxon>Kitasatosporales</taxon>
        <taxon>Streptomycetaceae</taxon>
        <taxon>Streptacidiphilus</taxon>
    </lineage>
</organism>
<gene>
    <name evidence="3" type="ORF">I2501_01045</name>
</gene>
<accession>A0A931FCM4</accession>
<dbReference type="Pfam" id="PF13401">
    <property type="entry name" value="AAA_22"/>
    <property type="match status" value="1"/>
</dbReference>
<keyword evidence="4" id="KW-1185">Reference proteome</keyword>
<sequence>MARPSTARDGDRDGDRSGGTGLPAEVASFVGRRDELTAVAGLLTTSRLVTLVGAGGVGKTRLALRVAAGAVAAFPDGVRLVELAPLRDATLLPQSVVDALGIQEHSDRSPAEVLRDFLAERQLLLIVDNCEHLAAPCAALLEELLRTAPGLKVLATSRQPLGAAGEHLFAVSPLPVPALDRIPGPRVLCRNEAVELFRQRASAIRPGFAVTEENSATVARLVAALDGIPLAIELAAPWLRVLTLGELLDGLADRFALLDSGAVGPRHARRTLRELMDWSYDLCSPQERLLWARLSVFSGGFDLEAAEAVCSGDGIPRAAVLTLVAGLVDKSVLSRQETATGTRFRPLETVREYGAGRLASGEERLRLRRAHRDHVLALFRRAERQWVGPEQIAWFDRLRLDHDNLRTALEFCAEEPGEAEAGLALAAHPRAYWVALGSLREEHQWLRRLLAVAGDAGDVRTRAIGLDAWFTVLRGDLGLARTLLAEHRERAERLRDAEELAWAIHHSAVAIGLERLTAEAVPMFEEAIARHRALGNTLGVISALFELSLTESLVGDVQRGLVLSREAVAVAEAAGETFLRSYAVCAEGLALWMSGDRAAADTRLREAIRLKQPFRDRWGLTLCVQLSSWSAVEDGEYRYAAHLLGMLRALWEGLGATVLQLVPFNVGAHESYEARVREALGPRAFQAAFARGAKLTLEQITTEVLRAESRADPSSSAHPLTRRERQVAGLVAQGRSNKEIAGQLVISLRTAENHVEHILAKLGFTSRAQIAVWATEHEHSRAAGGRPQNPGFQSW</sequence>
<dbReference type="EMBL" id="JADPRT010000001">
    <property type="protein sequence ID" value="MBF9066621.1"/>
    <property type="molecule type" value="Genomic_DNA"/>
</dbReference>
<dbReference type="PANTHER" id="PTHR47691">
    <property type="entry name" value="REGULATOR-RELATED"/>
    <property type="match status" value="1"/>
</dbReference>
<dbReference type="InterPro" id="IPR000792">
    <property type="entry name" value="Tscrpt_reg_LuxR_C"/>
</dbReference>
<reference evidence="3" key="1">
    <citation type="submission" date="2020-11" db="EMBL/GenBank/DDBJ databases">
        <title>Isolation and identification of active actinomycetes.</title>
        <authorList>
            <person name="Yu B."/>
        </authorList>
    </citation>
    <scope>NUCLEOTIDE SEQUENCE</scope>
    <source>
        <strain evidence="3">NEAU-YB345</strain>
    </source>
</reference>
<dbReference type="RefSeq" id="WP_196191816.1">
    <property type="nucleotide sequence ID" value="NZ_JADPRT010000001.1"/>
</dbReference>
<dbReference type="PRINTS" id="PR00364">
    <property type="entry name" value="DISEASERSIST"/>
</dbReference>
<evidence type="ECO:0000256" key="1">
    <source>
        <dbReference type="SAM" id="MobiDB-lite"/>
    </source>
</evidence>
<dbReference type="InterPro" id="IPR016032">
    <property type="entry name" value="Sig_transdc_resp-reg_C-effctor"/>
</dbReference>
<dbReference type="Gene3D" id="3.40.50.300">
    <property type="entry name" value="P-loop containing nucleotide triphosphate hydrolases"/>
    <property type="match status" value="1"/>
</dbReference>
<feature type="domain" description="HTH luxR-type" evidence="2">
    <location>
        <begin position="713"/>
        <end position="778"/>
    </location>
</feature>
<dbReference type="Pfam" id="PF25872">
    <property type="entry name" value="HTH_77"/>
    <property type="match status" value="1"/>
</dbReference>
<evidence type="ECO:0000313" key="4">
    <source>
        <dbReference type="Proteomes" id="UP000657385"/>
    </source>
</evidence>
<dbReference type="Proteomes" id="UP000657385">
    <property type="component" value="Unassembled WGS sequence"/>
</dbReference>
<dbReference type="AlphaFoldDB" id="A0A931FCM4"/>
<protein>
    <submittedName>
        <fullName evidence="3">LuxR family transcriptional regulator</fullName>
    </submittedName>
</protein>
<dbReference type="GO" id="GO:0003677">
    <property type="term" value="F:DNA binding"/>
    <property type="evidence" value="ECO:0007669"/>
    <property type="project" value="InterPro"/>
</dbReference>
<dbReference type="SUPFAM" id="SSF52540">
    <property type="entry name" value="P-loop containing nucleoside triphosphate hydrolases"/>
    <property type="match status" value="1"/>
</dbReference>
<feature type="compositionally biased region" description="Basic and acidic residues" evidence="1">
    <location>
        <begin position="1"/>
        <end position="16"/>
    </location>
</feature>
<dbReference type="SMART" id="SM00421">
    <property type="entry name" value="HTH_LUXR"/>
    <property type="match status" value="1"/>
</dbReference>